<dbReference type="Proteomes" id="UP000284434">
    <property type="component" value="Unassembled WGS sequence"/>
</dbReference>
<dbReference type="PANTHER" id="PTHR22726:SF1">
    <property type="entry name" value="METALLOENDOPEPTIDASE OMA1, MITOCHONDRIAL"/>
    <property type="match status" value="1"/>
</dbReference>
<dbReference type="AlphaFoldDB" id="A0A412TW95"/>
<evidence type="ECO:0000256" key="4">
    <source>
        <dbReference type="ARBA" id="ARBA00022833"/>
    </source>
</evidence>
<dbReference type="GO" id="GO:0046872">
    <property type="term" value="F:metal ion binding"/>
    <property type="evidence" value="ECO:0007669"/>
    <property type="project" value="UniProtKB-KW"/>
</dbReference>
<keyword evidence="1 6" id="KW-0645">Protease</keyword>
<evidence type="ECO:0000256" key="1">
    <source>
        <dbReference type="ARBA" id="ARBA00022670"/>
    </source>
</evidence>
<dbReference type="CDD" id="cd07331">
    <property type="entry name" value="M48C_Oma1_like"/>
    <property type="match status" value="1"/>
</dbReference>
<feature type="domain" description="Peptidase M48" evidence="7">
    <location>
        <begin position="74"/>
        <end position="255"/>
    </location>
</feature>
<protein>
    <submittedName>
        <fullName evidence="8">M48 family peptidase</fullName>
    </submittedName>
</protein>
<keyword evidence="2" id="KW-0479">Metal-binding</keyword>
<name>A0A412TW95_9BACT</name>
<dbReference type="GeneID" id="61276446"/>
<gene>
    <name evidence="8" type="ORF">DWW57_02995</name>
    <name evidence="9" type="ORF">DXA53_01785</name>
</gene>
<keyword evidence="3 6" id="KW-0378">Hydrolase</keyword>
<dbReference type="Gene3D" id="3.30.2010.10">
    <property type="entry name" value="Metalloproteases ('zincins'), catalytic domain"/>
    <property type="match status" value="1"/>
</dbReference>
<keyword evidence="5 6" id="KW-0482">Metalloprotease</keyword>
<comment type="caution">
    <text evidence="8">The sequence shown here is derived from an EMBL/GenBank/DDBJ whole genome shotgun (WGS) entry which is preliminary data.</text>
</comment>
<keyword evidence="4 6" id="KW-0862">Zinc</keyword>
<accession>A0A412TW95</accession>
<dbReference type="Pfam" id="PF01435">
    <property type="entry name" value="Peptidase_M48"/>
    <property type="match status" value="1"/>
</dbReference>
<evidence type="ECO:0000313" key="8">
    <source>
        <dbReference type="EMBL" id="RGU58039.1"/>
    </source>
</evidence>
<sequence>MRVFRLTVIVGILTLFVQCASVPLTGRKQVILLPESEMMQMSLTSYGDFLKENKLSTRTDDTRRVKEVGTRIAAAVEAYLKSQGLEKQIEGYQWEFNLVQSPEMNAWCMPGGKVVVYEGILPVCENDDGLAVVMGHEIAHAIARHGNERMSQQMLIQAGSTAAAYALKEKSEPTQALLGTAIGLGANYGVILPFSRKHELEADRLGLIFMTIAGYNPEEAIPFWTRMASAGSGQKPPEFMSTHPSDAHRIEQIKALMPEVLKYKK</sequence>
<dbReference type="EMBL" id="QRYC01000003">
    <property type="protein sequence ID" value="RGU58039.1"/>
    <property type="molecule type" value="Genomic_DNA"/>
</dbReference>
<dbReference type="Proteomes" id="UP000284243">
    <property type="component" value="Unassembled WGS sequence"/>
</dbReference>
<dbReference type="InterPro" id="IPR051156">
    <property type="entry name" value="Mito/Outer_Membr_Metalloprot"/>
</dbReference>
<evidence type="ECO:0000313" key="11">
    <source>
        <dbReference type="Proteomes" id="UP000284434"/>
    </source>
</evidence>
<dbReference type="RefSeq" id="WP_013613372.1">
    <property type="nucleotide sequence ID" value="NZ_CABJFF010000007.1"/>
</dbReference>
<dbReference type="GO" id="GO:0004222">
    <property type="term" value="F:metalloendopeptidase activity"/>
    <property type="evidence" value="ECO:0007669"/>
    <property type="project" value="InterPro"/>
</dbReference>
<dbReference type="EMBL" id="QSCO01000002">
    <property type="protein sequence ID" value="RGY09538.1"/>
    <property type="molecule type" value="Genomic_DNA"/>
</dbReference>
<evidence type="ECO:0000259" key="7">
    <source>
        <dbReference type="Pfam" id="PF01435"/>
    </source>
</evidence>
<organism evidence="8 10">
    <name type="scientific">Odoribacter splanchnicus</name>
    <dbReference type="NCBI Taxonomy" id="28118"/>
    <lineage>
        <taxon>Bacteria</taxon>
        <taxon>Pseudomonadati</taxon>
        <taxon>Bacteroidota</taxon>
        <taxon>Bacteroidia</taxon>
        <taxon>Bacteroidales</taxon>
        <taxon>Odoribacteraceae</taxon>
        <taxon>Odoribacter</taxon>
    </lineage>
</organism>
<reference evidence="10 11" key="1">
    <citation type="submission" date="2018-08" db="EMBL/GenBank/DDBJ databases">
        <title>A genome reference for cultivated species of the human gut microbiota.</title>
        <authorList>
            <person name="Zou Y."/>
            <person name="Xue W."/>
            <person name="Luo G."/>
        </authorList>
    </citation>
    <scope>NUCLEOTIDE SEQUENCE [LARGE SCALE GENOMIC DNA]</scope>
    <source>
        <strain evidence="8 10">AF16-14</strain>
        <strain evidence="9 11">OF03-11</strain>
    </source>
</reference>
<dbReference type="GO" id="GO:0051603">
    <property type="term" value="P:proteolysis involved in protein catabolic process"/>
    <property type="evidence" value="ECO:0007669"/>
    <property type="project" value="TreeGrafter"/>
</dbReference>
<dbReference type="GO" id="GO:0016020">
    <property type="term" value="C:membrane"/>
    <property type="evidence" value="ECO:0007669"/>
    <property type="project" value="TreeGrafter"/>
</dbReference>
<evidence type="ECO:0000256" key="3">
    <source>
        <dbReference type="ARBA" id="ARBA00022801"/>
    </source>
</evidence>
<evidence type="ECO:0000256" key="5">
    <source>
        <dbReference type="ARBA" id="ARBA00023049"/>
    </source>
</evidence>
<dbReference type="OMA" id="QWEVNLI"/>
<evidence type="ECO:0000256" key="6">
    <source>
        <dbReference type="RuleBase" id="RU003983"/>
    </source>
</evidence>
<comment type="cofactor">
    <cofactor evidence="6">
        <name>Zn(2+)</name>
        <dbReference type="ChEBI" id="CHEBI:29105"/>
    </cofactor>
    <text evidence="6">Binds 1 zinc ion per subunit.</text>
</comment>
<comment type="similarity">
    <text evidence="6">Belongs to the peptidase M48 family.</text>
</comment>
<evidence type="ECO:0000313" key="10">
    <source>
        <dbReference type="Proteomes" id="UP000284243"/>
    </source>
</evidence>
<proteinExistence type="inferred from homology"/>
<evidence type="ECO:0000256" key="2">
    <source>
        <dbReference type="ARBA" id="ARBA00022723"/>
    </source>
</evidence>
<evidence type="ECO:0000313" key="9">
    <source>
        <dbReference type="EMBL" id="RGY09538.1"/>
    </source>
</evidence>
<dbReference type="InterPro" id="IPR001915">
    <property type="entry name" value="Peptidase_M48"/>
</dbReference>
<dbReference type="PANTHER" id="PTHR22726">
    <property type="entry name" value="METALLOENDOPEPTIDASE OMA1"/>
    <property type="match status" value="1"/>
</dbReference>